<name>A0A916NSL9_9BACL</name>
<feature type="domain" description="Histidine kinase" evidence="6">
    <location>
        <begin position="473"/>
        <end position="578"/>
    </location>
</feature>
<dbReference type="InterPro" id="IPR039506">
    <property type="entry name" value="SPOB_a"/>
</dbReference>
<gene>
    <name evidence="7" type="ORF">PAESOLCIP111_06031</name>
</gene>
<evidence type="ECO:0000256" key="5">
    <source>
        <dbReference type="SAM" id="Phobius"/>
    </source>
</evidence>
<sequence length="578" mass="65413">MSVWKHIPWKASLVFIVILLLMNGLYYYHAKQILMNNEKEKTMLLLNSIIANVEKAAAGEAYVERLIGEKLRTAAMAVKTRLDPDIANVTNEQLAELKQWAGVDEITLFVPKGDDIVGVRSSDPKDLNISSKGWDTIFIAFQQMLRLEPVQVGMGQSLPNFWSGPIDTASSNPADVNKWGYYYDGTTNYIINPYVHATSFQHFQTSTGMTDAIRRVTQDHPHVVLEVSVLRSDKLLGRNRNETHPTPSHWYSERDTLFGQYRYRDAQEQYYAEMALYESRTVMYRAESEGKHVLKSFSPLVMDSMKYKGQDSPLLIEIAADYGEMEHLIQPSLWRSMLFMAACSAFVVVILAVVLGLLRKNKESALQDAQDVYVGNIETLFQSIREQRHDFINHIQTIHAFLSMKRYDDLHQYTQSLVGEIRVVGELVNIKDPALIALMHAKISQADSLHVQLEHDFKQMEQLKLSPIKATDVVKMLCNLIDNAFDATGELAPEARSVRVSGNITGRHLQFRVSNTGPAIPSELQHKIFERGYSSKDTGTNSGLGLHIVTQLVVRYKGIIRMKSDDGITEFSIDIPLS</sequence>
<evidence type="ECO:0000259" key="6">
    <source>
        <dbReference type="PROSITE" id="PS50109"/>
    </source>
</evidence>
<dbReference type="Pfam" id="PF02518">
    <property type="entry name" value="HATPase_c"/>
    <property type="match status" value="1"/>
</dbReference>
<evidence type="ECO:0000256" key="2">
    <source>
        <dbReference type="ARBA" id="ARBA00022679"/>
    </source>
</evidence>
<dbReference type="AlphaFoldDB" id="A0A916NSL9"/>
<dbReference type="SMART" id="SM00387">
    <property type="entry name" value="HATPase_c"/>
    <property type="match status" value="1"/>
</dbReference>
<keyword evidence="4" id="KW-0067">ATP-binding</keyword>
<dbReference type="PANTHER" id="PTHR43547">
    <property type="entry name" value="TWO-COMPONENT HISTIDINE KINASE"/>
    <property type="match status" value="1"/>
</dbReference>
<dbReference type="InterPro" id="IPR005467">
    <property type="entry name" value="His_kinase_dom"/>
</dbReference>
<evidence type="ECO:0000256" key="4">
    <source>
        <dbReference type="ARBA" id="ARBA00022840"/>
    </source>
</evidence>
<dbReference type="RefSeq" id="WP_218095712.1">
    <property type="nucleotide sequence ID" value="NZ_CAJVAS010000052.1"/>
</dbReference>
<keyword evidence="2" id="KW-0808">Transferase</keyword>
<dbReference type="PROSITE" id="PS50109">
    <property type="entry name" value="HIS_KIN"/>
    <property type="match status" value="1"/>
</dbReference>
<dbReference type="InterPro" id="IPR003594">
    <property type="entry name" value="HATPase_dom"/>
</dbReference>
<dbReference type="GO" id="GO:0005524">
    <property type="term" value="F:ATP binding"/>
    <property type="evidence" value="ECO:0007669"/>
    <property type="project" value="UniProtKB-KW"/>
</dbReference>
<feature type="transmembrane region" description="Helical" evidence="5">
    <location>
        <begin position="337"/>
        <end position="358"/>
    </location>
</feature>
<proteinExistence type="predicted"/>
<feature type="transmembrane region" description="Helical" evidence="5">
    <location>
        <begin position="12"/>
        <end position="29"/>
    </location>
</feature>
<dbReference type="GO" id="GO:0000155">
    <property type="term" value="F:phosphorelay sensor kinase activity"/>
    <property type="evidence" value="ECO:0007669"/>
    <property type="project" value="TreeGrafter"/>
</dbReference>
<dbReference type="EMBL" id="CAJVAS010000052">
    <property type="protein sequence ID" value="CAG7650218.1"/>
    <property type="molecule type" value="Genomic_DNA"/>
</dbReference>
<dbReference type="Pfam" id="PF14689">
    <property type="entry name" value="SPOB_a"/>
    <property type="match status" value="1"/>
</dbReference>
<protein>
    <recommendedName>
        <fullName evidence="6">Histidine kinase domain-containing protein</fullName>
    </recommendedName>
</protein>
<organism evidence="7 8">
    <name type="scientific">Paenibacillus solanacearum</name>
    <dbReference type="NCBI Taxonomy" id="2048548"/>
    <lineage>
        <taxon>Bacteria</taxon>
        <taxon>Bacillati</taxon>
        <taxon>Bacillota</taxon>
        <taxon>Bacilli</taxon>
        <taxon>Bacillales</taxon>
        <taxon>Paenibacillaceae</taxon>
        <taxon>Paenibacillus</taxon>
    </lineage>
</organism>
<comment type="caution">
    <text evidence="7">The sequence shown here is derived from an EMBL/GenBank/DDBJ whole genome shotgun (WGS) entry which is preliminary data.</text>
</comment>
<dbReference type="Proteomes" id="UP000693672">
    <property type="component" value="Unassembled WGS sequence"/>
</dbReference>
<evidence type="ECO:0000256" key="1">
    <source>
        <dbReference type="ARBA" id="ARBA00022553"/>
    </source>
</evidence>
<keyword evidence="1" id="KW-0597">Phosphoprotein</keyword>
<keyword evidence="5" id="KW-0472">Membrane</keyword>
<reference evidence="7" key="1">
    <citation type="submission" date="2021-06" db="EMBL/GenBank/DDBJ databases">
        <authorList>
            <person name="Criscuolo A."/>
        </authorList>
    </citation>
    <scope>NUCLEOTIDE SEQUENCE</scope>
    <source>
        <strain evidence="7">CIP111600</strain>
    </source>
</reference>
<evidence type="ECO:0000313" key="7">
    <source>
        <dbReference type="EMBL" id="CAG7650218.1"/>
    </source>
</evidence>
<evidence type="ECO:0000256" key="3">
    <source>
        <dbReference type="ARBA" id="ARBA00022741"/>
    </source>
</evidence>
<keyword evidence="5" id="KW-0812">Transmembrane</keyword>
<keyword evidence="8" id="KW-1185">Reference proteome</keyword>
<evidence type="ECO:0000313" key="8">
    <source>
        <dbReference type="Proteomes" id="UP000693672"/>
    </source>
</evidence>
<keyword evidence="3" id="KW-0547">Nucleotide-binding</keyword>
<keyword evidence="5" id="KW-1133">Transmembrane helix</keyword>
<accession>A0A916NSL9</accession>
<dbReference type="PANTHER" id="PTHR43547:SF10">
    <property type="entry name" value="SENSOR HISTIDINE KINASE DCUS"/>
    <property type="match status" value="1"/>
</dbReference>